<feature type="domain" description="YdhG-like" evidence="1">
    <location>
        <begin position="17"/>
        <end position="105"/>
    </location>
</feature>
<protein>
    <submittedName>
        <fullName evidence="2">Unannotated protein</fullName>
    </submittedName>
</protein>
<dbReference type="SUPFAM" id="SSF159888">
    <property type="entry name" value="YdhG-like"/>
    <property type="match status" value="1"/>
</dbReference>
<reference evidence="2" key="1">
    <citation type="submission" date="2020-05" db="EMBL/GenBank/DDBJ databases">
        <authorList>
            <person name="Chiriac C."/>
            <person name="Salcher M."/>
            <person name="Ghai R."/>
            <person name="Kavagutti S V."/>
        </authorList>
    </citation>
    <scope>NUCLEOTIDE SEQUENCE</scope>
</reference>
<dbReference type="Pfam" id="PF08818">
    <property type="entry name" value="DUF1801"/>
    <property type="match status" value="1"/>
</dbReference>
<evidence type="ECO:0000259" key="1">
    <source>
        <dbReference type="Pfam" id="PF08818"/>
    </source>
</evidence>
<accession>A0A6J6K5G6</accession>
<sequence>MSVIDRHLKKFSGAQLESLQHLHETILSIVPQAKETISYGMPAFEIDGKVIAGFDGFKNHCSYFPHSGAVLEAVGDIPDWCEASKGTLKFPIGKKLPKTLVRKLISVRRRQIFEKQKGSSSVKLKK</sequence>
<dbReference type="InterPro" id="IPR014922">
    <property type="entry name" value="YdhG-like"/>
</dbReference>
<evidence type="ECO:0000313" key="2">
    <source>
        <dbReference type="EMBL" id="CAB4643139.1"/>
    </source>
</evidence>
<name>A0A6J6K5G6_9ZZZZ</name>
<organism evidence="2">
    <name type="scientific">freshwater metagenome</name>
    <dbReference type="NCBI Taxonomy" id="449393"/>
    <lineage>
        <taxon>unclassified sequences</taxon>
        <taxon>metagenomes</taxon>
        <taxon>ecological metagenomes</taxon>
    </lineage>
</organism>
<dbReference type="EMBL" id="CAEZWB010000029">
    <property type="protein sequence ID" value="CAB4643139.1"/>
    <property type="molecule type" value="Genomic_DNA"/>
</dbReference>
<dbReference type="AlphaFoldDB" id="A0A6J6K5G6"/>
<gene>
    <name evidence="2" type="ORF">UFOPK2166_00369</name>
</gene>
<dbReference type="Gene3D" id="3.90.1150.200">
    <property type="match status" value="1"/>
</dbReference>
<proteinExistence type="predicted"/>